<evidence type="ECO:0000313" key="6">
    <source>
        <dbReference type="EMBL" id="KAF4035464.1"/>
    </source>
</evidence>
<evidence type="ECO:0000256" key="4">
    <source>
        <dbReference type="ARBA" id="ARBA00022729"/>
    </source>
</evidence>
<proteinExistence type="inferred from homology"/>
<dbReference type="Gene3D" id="1.10.10.2460">
    <property type="match status" value="1"/>
</dbReference>
<comment type="function">
    <text evidence="5">Effector that suppresses plant defense responses during pathogen infection.</text>
</comment>
<dbReference type="GO" id="GO:0005576">
    <property type="term" value="C:extracellular region"/>
    <property type="evidence" value="ECO:0007669"/>
    <property type="project" value="UniProtKB-SubCell"/>
</dbReference>
<evidence type="ECO:0000256" key="2">
    <source>
        <dbReference type="ARBA" id="ARBA00010400"/>
    </source>
</evidence>
<keyword evidence="7" id="KW-1185">Reference proteome</keyword>
<name>A0A833VZI0_PHYIN</name>
<dbReference type="Pfam" id="PF16810">
    <property type="entry name" value="RXLR"/>
    <property type="match status" value="1"/>
</dbReference>
<accession>A0A833VZI0</accession>
<dbReference type="OMA" id="AQADHEF"/>
<sequence>MQLRYILLLAAATLATASSTTSAASGTRDPKTPTVASNHHIEKTVTAQADHEFMRSLLEDDDNSATQGQTFMEHKLKKMLTNPKKAKQLYQHWHKKGYTAKQVASDLGQTENRALDQTYKKIAKEYAAFVKEQSV</sequence>
<evidence type="ECO:0000256" key="1">
    <source>
        <dbReference type="ARBA" id="ARBA00004613"/>
    </source>
</evidence>
<keyword evidence="4 5" id="KW-0732">Signal</keyword>
<protein>
    <recommendedName>
        <fullName evidence="5">RxLR effector protein</fullName>
    </recommendedName>
</protein>
<evidence type="ECO:0000256" key="3">
    <source>
        <dbReference type="ARBA" id="ARBA00022525"/>
    </source>
</evidence>
<reference evidence="6" key="1">
    <citation type="submission" date="2020-04" db="EMBL/GenBank/DDBJ databases">
        <title>Hybrid Assembly of Korean Phytophthora infestans isolates.</title>
        <authorList>
            <person name="Prokchorchik M."/>
            <person name="Lee Y."/>
            <person name="Seo J."/>
            <person name="Cho J.-H."/>
            <person name="Park Y.-E."/>
            <person name="Jang D.-C."/>
            <person name="Im J.-S."/>
            <person name="Choi J.-G."/>
            <person name="Park H.-J."/>
            <person name="Lee G.-B."/>
            <person name="Lee Y.-G."/>
            <person name="Hong S.-Y."/>
            <person name="Cho K."/>
            <person name="Sohn K.H."/>
        </authorList>
    </citation>
    <scope>NUCLEOTIDE SEQUENCE</scope>
    <source>
        <strain evidence="6">KR_1_A1</strain>
    </source>
</reference>
<dbReference type="AlphaFoldDB" id="A0A833VZI0"/>
<gene>
    <name evidence="6" type="ORF">GN244_ATG12533</name>
</gene>
<feature type="chain" id="PRO_5033106570" description="RxLR effector protein" evidence="5">
    <location>
        <begin position="18"/>
        <end position="135"/>
    </location>
</feature>
<keyword evidence="3 5" id="KW-0964">Secreted</keyword>
<comment type="subcellular location">
    <subcellularLocation>
        <location evidence="1 5">Secreted</location>
    </subcellularLocation>
</comment>
<comment type="similarity">
    <text evidence="2 5">Belongs to the RxLR effector family.</text>
</comment>
<dbReference type="EMBL" id="WSZM01000314">
    <property type="protein sequence ID" value="KAF4035464.1"/>
    <property type="molecule type" value="Genomic_DNA"/>
</dbReference>
<feature type="signal peptide" evidence="5">
    <location>
        <begin position="1"/>
        <end position="17"/>
    </location>
</feature>
<evidence type="ECO:0000256" key="5">
    <source>
        <dbReference type="RuleBase" id="RU367124"/>
    </source>
</evidence>
<dbReference type="InterPro" id="IPR031825">
    <property type="entry name" value="RXLR"/>
</dbReference>
<evidence type="ECO:0000313" key="7">
    <source>
        <dbReference type="Proteomes" id="UP000602510"/>
    </source>
</evidence>
<organism evidence="6 7">
    <name type="scientific">Phytophthora infestans</name>
    <name type="common">Potato late blight agent</name>
    <name type="synonym">Botrytis infestans</name>
    <dbReference type="NCBI Taxonomy" id="4787"/>
    <lineage>
        <taxon>Eukaryota</taxon>
        <taxon>Sar</taxon>
        <taxon>Stramenopiles</taxon>
        <taxon>Oomycota</taxon>
        <taxon>Peronosporomycetes</taxon>
        <taxon>Peronosporales</taxon>
        <taxon>Peronosporaceae</taxon>
        <taxon>Phytophthora</taxon>
    </lineage>
</organism>
<comment type="caution">
    <text evidence="6">The sequence shown here is derived from an EMBL/GenBank/DDBJ whole genome shotgun (WGS) entry which is preliminary data.</text>
</comment>
<dbReference type="Proteomes" id="UP000602510">
    <property type="component" value="Unassembled WGS sequence"/>
</dbReference>